<dbReference type="Proteomes" id="UP000044098">
    <property type="component" value="Unassembled WGS sequence"/>
</dbReference>
<dbReference type="GO" id="GO:0008757">
    <property type="term" value="F:S-adenosylmethionine-dependent methyltransferase activity"/>
    <property type="evidence" value="ECO:0007669"/>
    <property type="project" value="InterPro"/>
</dbReference>
<keyword evidence="2" id="KW-0808">Transferase</keyword>
<gene>
    <name evidence="2" type="ORF">ERS370000_04646</name>
</gene>
<evidence type="ECO:0000259" key="1">
    <source>
        <dbReference type="Pfam" id="PF13847"/>
    </source>
</evidence>
<dbReference type="Gene3D" id="3.40.50.150">
    <property type="entry name" value="Vaccinia Virus protein VP39"/>
    <property type="match status" value="1"/>
</dbReference>
<evidence type="ECO:0000313" key="3">
    <source>
        <dbReference type="Proteomes" id="UP000044098"/>
    </source>
</evidence>
<reference evidence="2 3" key="1">
    <citation type="submission" date="2015-09" db="EMBL/GenBank/DDBJ databases">
        <authorList>
            <consortium name="Pathogen Informatics"/>
        </authorList>
    </citation>
    <scope>NUCLEOTIDE SEQUENCE [LARGE SCALE GENOMIC DNA]</scope>
    <source>
        <strain evidence="2 3">2789STDY5608625</strain>
    </source>
</reference>
<evidence type="ECO:0000313" key="2">
    <source>
        <dbReference type="EMBL" id="CUJ57439.1"/>
    </source>
</evidence>
<proteinExistence type="predicted"/>
<dbReference type="EC" id="2.1.1.-" evidence="2"/>
<dbReference type="CDD" id="cd02440">
    <property type="entry name" value="AdoMet_MTases"/>
    <property type="match status" value="1"/>
</dbReference>
<dbReference type="InterPro" id="IPR029063">
    <property type="entry name" value="SAM-dependent_MTases_sf"/>
</dbReference>
<dbReference type="PANTHER" id="PTHR43861:SF6">
    <property type="entry name" value="METHYLTRANSFERASE TYPE 11"/>
    <property type="match status" value="1"/>
</dbReference>
<protein>
    <submittedName>
        <fullName evidence="2">Probable S-adenosylmethionine-dependent methyltransferase MSMEG_2350</fullName>
        <ecNumber evidence="2">2.1.1.-</ecNumber>
    </submittedName>
</protein>
<dbReference type="Pfam" id="PF13847">
    <property type="entry name" value="Methyltransf_31"/>
    <property type="match status" value="1"/>
</dbReference>
<feature type="domain" description="Methyltransferase" evidence="1">
    <location>
        <begin position="33"/>
        <end position="145"/>
    </location>
</feature>
<name>A0AAD2J3A3_ACHAE</name>
<dbReference type="EMBL" id="CYTK01000008">
    <property type="protein sequence ID" value="CUJ57439.1"/>
    <property type="molecule type" value="Genomic_DNA"/>
</dbReference>
<dbReference type="AlphaFoldDB" id="A0AAD2J3A3"/>
<dbReference type="PANTHER" id="PTHR43861">
    <property type="entry name" value="TRANS-ACONITATE 2-METHYLTRANSFERASE-RELATED"/>
    <property type="match status" value="1"/>
</dbReference>
<dbReference type="RefSeq" id="WP_054457096.1">
    <property type="nucleotide sequence ID" value="NZ_CYTK01000008.1"/>
</dbReference>
<sequence>MERLNFNESGAYEGIEAAVHIARYSFAKHCCAGKRVLDIACGEGYGSRLLANWGASAVVGVDISEEAIANAQHYFSNDKVSFLKGTAESITEQFESHSFDMIVSFETIEHVQDPVLFLRNMKALLKPAGIIAISCPNDWWYFPTEEQRNPFHLRKYHFDEFKEQAESVLGRPDAWFLGGPIFGFANLRHEGYLAADGVSGQIQMQRTSAAREAQFVPAEFGGGPLPSNASYFLGIWGAPDYAVTSNAGAAILPLSMDSFKTGVFQGHLPQKDGLQAISVPAGPDEKVCADEGFAAIGALARSVRDFGLKAEVAAAELGLMREQAAGNQIVSELYAVIDAVRVDAVKLQRDLSSFRPQLAWYREREGERVRALEDAGIWKAEMERALEELGIAQSKAESTVVALGHAHEEIQRITLEAARYRKLSAILPSWFRSGIVSVYRKLRPGKER</sequence>
<dbReference type="InterPro" id="IPR025714">
    <property type="entry name" value="Methyltranfer_dom"/>
</dbReference>
<organism evidence="2 3">
    <name type="scientific">Achromobacter aegrifaciens</name>
    <dbReference type="NCBI Taxonomy" id="1287736"/>
    <lineage>
        <taxon>Bacteria</taxon>
        <taxon>Pseudomonadati</taxon>
        <taxon>Pseudomonadota</taxon>
        <taxon>Betaproteobacteria</taxon>
        <taxon>Burkholderiales</taxon>
        <taxon>Alcaligenaceae</taxon>
        <taxon>Achromobacter</taxon>
    </lineage>
</organism>
<dbReference type="GO" id="GO:0032259">
    <property type="term" value="P:methylation"/>
    <property type="evidence" value="ECO:0007669"/>
    <property type="project" value="UniProtKB-KW"/>
</dbReference>
<accession>A0AAD2J3A3</accession>
<dbReference type="SUPFAM" id="SSF53335">
    <property type="entry name" value="S-adenosyl-L-methionine-dependent methyltransferases"/>
    <property type="match status" value="1"/>
</dbReference>
<keyword evidence="2" id="KW-0489">Methyltransferase</keyword>
<comment type="caution">
    <text evidence="2">The sequence shown here is derived from an EMBL/GenBank/DDBJ whole genome shotgun (WGS) entry which is preliminary data.</text>
</comment>